<sequence>MAFICTEGVSKVYRTGRVEVHALCGVSLRISQGEYVALMGPSGSGKSTLMHLLGCLDTPTSGHYWLSGNDITTLDDIKLARLRNREIGFVFQNYNLLPRLSAQGNVELPMVYAGVRRSERTRRSSELLSLVGLGDRLSHKPSELSGGEMQRVALARALANRPSLVLADEPTGNLDTRTGQEIMRLFDSLAEQGNTVIVVTHDQDVAAHARRVIRLRDGRIEGIN</sequence>
<dbReference type="CDD" id="cd03255">
    <property type="entry name" value="ABC_MJ0796_LolCDE_FtsE"/>
    <property type="match status" value="1"/>
</dbReference>
<evidence type="ECO:0000313" key="6">
    <source>
        <dbReference type="Proteomes" id="UP000215559"/>
    </source>
</evidence>
<dbReference type="PROSITE" id="PS50893">
    <property type="entry name" value="ABC_TRANSPORTER_2"/>
    <property type="match status" value="1"/>
</dbReference>
<evidence type="ECO:0000259" key="4">
    <source>
        <dbReference type="PROSITE" id="PS50893"/>
    </source>
</evidence>
<dbReference type="Pfam" id="PF00005">
    <property type="entry name" value="ABC_tran"/>
    <property type="match status" value="1"/>
</dbReference>
<keyword evidence="1" id="KW-0813">Transport</keyword>
<dbReference type="InterPro" id="IPR017911">
    <property type="entry name" value="MacB-like_ATP-bd"/>
</dbReference>
<name>A0A235BWS7_UNCW3</name>
<dbReference type="GO" id="GO:0005524">
    <property type="term" value="F:ATP binding"/>
    <property type="evidence" value="ECO:0007669"/>
    <property type="project" value="UniProtKB-KW"/>
</dbReference>
<proteinExistence type="predicted"/>
<dbReference type="PANTHER" id="PTHR24220:SF86">
    <property type="entry name" value="ABC TRANSPORTER ABCH.1"/>
    <property type="match status" value="1"/>
</dbReference>
<keyword evidence="2" id="KW-0547">Nucleotide-binding</keyword>
<dbReference type="SMART" id="SM00382">
    <property type="entry name" value="AAA"/>
    <property type="match status" value="1"/>
</dbReference>
<dbReference type="EMBL" id="NOZP01000035">
    <property type="protein sequence ID" value="OYD16818.1"/>
    <property type="molecule type" value="Genomic_DNA"/>
</dbReference>
<dbReference type="FunFam" id="3.40.50.300:FF:000032">
    <property type="entry name" value="Export ABC transporter ATP-binding protein"/>
    <property type="match status" value="1"/>
</dbReference>
<dbReference type="AlphaFoldDB" id="A0A235BWS7"/>
<dbReference type="SUPFAM" id="SSF52540">
    <property type="entry name" value="P-loop containing nucleoside triphosphate hydrolases"/>
    <property type="match status" value="1"/>
</dbReference>
<keyword evidence="3 5" id="KW-0067">ATP-binding</keyword>
<evidence type="ECO:0000313" key="5">
    <source>
        <dbReference type="EMBL" id="OYD16818.1"/>
    </source>
</evidence>
<gene>
    <name evidence="5" type="ORF">CH330_01755</name>
</gene>
<dbReference type="PANTHER" id="PTHR24220">
    <property type="entry name" value="IMPORT ATP-BINDING PROTEIN"/>
    <property type="match status" value="1"/>
</dbReference>
<dbReference type="InterPro" id="IPR003439">
    <property type="entry name" value="ABC_transporter-like_ATP-bd"/>
</dbReference>
<dbReference type="Gene3D" id="3.40.50.300">
    <property type="entry name" value="P-loop containing nucleotide triphosphate hydrolases"/>
    <property type="match status" value="1"/>
</dbReference>
<dbReference type="GO" id="GO:0098796">
    <property type="term" value="C:membrane protein complex"/>
    <property type="evidence" value="ECO:0007669"/>
    <property type="project" value="UniProtKB-ARBA"/>
</dbReference>
<protein>
    <submittedName>
        <fullName evidence="5">Macrolide ABC transporter ATP-binding protein</fullName>
    </submittedName>
</protein>
<dbReference type="InterPro" id="IPR027417">
    <property type="entry name" value="P-loop_NTPase"/>
</dbReference>
<dbReference type="InterPro" id="IPR017871">
    <property type="entry name" value="ABC_transporter-like_CS"/>
</dbReference>
<reference evidence="5 6" key="1">
    <citation type="submission" date="2017-07" db="EMBL/GenBank/DDBJ databases">
        <title>Recovery of genomes from metagenomes via a dereplication, aggregation, and scoring strategy.</title>
        <authorList>
            <person name="Sieber C.M."/>
            <person name="Probst A.J."/>
            <person name="Sharrar A."/>
            <person name="Thomas B.C."/>
            <person name="Hess M."/>
            <person name="Tringe S.G."/>
            <person name="Banfield J.F."/>
        </authorList>
    </citation>
    <scope>NUCLEOTIDE SEQUENCE [LARGE SCALE GENOMIC DNA]</scope>
    <source>
        <strain evidence="5">JGI_Cruoil_03_51_56</strain>
    </source>
</reference>
<dbReference type="GO" id="GO:0005886">
    <property type="term" value="C:plasma membrane"/>
    <property type="evidence" value="ECO:0007669"/>
    <property type="project" value="TreeGrafter"/>
</dbReference>
<organism evidence="5 6">
    <name type="scientific">candidate division WOR-3 bacterium JGI_Cruoil_03_51_56</name>
    <dbReference type="NCBI Taxonomy" id="1973747"/>
    <lineage>
        <taxon>Bacteria</taxon>
        <taxon>Bacteria division WOR-3</taxon>
    </lineage>
</organism>
<feature type="domain" description="ABC transporter" evidence="4">
    <location>
        <begin position="4"/>
        <end position="223"/>
    </location>
</feature>
<accession>A0A235BWS7</accession>
<dbReference type="PROSITE" id="PS00211">
    <property type="entry name" value="ABC_TRANSPORTER_1"/>
    <property type="match status" value="1"/>
</dbReference>
<dbReference type="Proteomes" id="UP000215559">
    <property type="component" value="Unassembled WGS sequence"/>
</dbReference>
<dbReference type="InterPro" id="IPR003593">
    <property type="entry name" value="AAA+_ATPase"/>
</dbReference>
<dbReference type="GO" id="GO:0016887">
    <property type="term" value="F:ATP hydrolysis activity"/>
    <property type="evidence" value="ECO:0007669"/>
    <property type="project" value="InterPro"/>
</dbReference>
<dbReference type="GO" id="GO:0022857">
    <property type="term" value="F:transmembrane transporter activity"/>
    <property type="evidence" value="ECO:0007669"/>
    <property type="project" value="TreeGrafter"/>
</dbReference>
<evidence type="ECO:0000256" key="2">
    <source>
        <dbReference type="ARBA" id="ARBA00022741"/>
    </source>
</evidence>
<evidence type="ECO:0000256" key="3">
    <source>
        <dbReference type="ARBA" id="ARBA00022840"/>
    </source>
</evidence>
<dbReference type="InterPro" id="IPR015854">
    <property type="entry name" value="ABC_transpr_LolD-like"/>
</dbReference>
<comment type="caution">
    <text evidence="5">The sequence shown here is derived from an EMBL/GenBank/DDBJ whole genome shotgun (WGS) entry which is preliminary data.</text>
</comment>
<evidence type="ECO:0000256" key="1">
    <source>
        <dbReference type="ARBA" id="ARBA00022448"/>
    </source>
</evidence>